<sequence length="412" mass="47658">MEILKLLDLDDLFIYFQPVIFTKRKKVIGFEALARGRKDKKIISPLVLFELAEKKGIKIELDRLCRKIAFKEFKKFYHQNPNLMLFFNFDGSVIDLGVKYTGFIFRIAKENNISPSNVVIEVTESEVKDSGALKDFVENYRKLGFLIALDDVGIEHSNLNRIAELKPDILKIDRTLIKGINKEEYKSKVVKALAYMAKEIGSLTLAEGVETEKELLKTMRLGIDLHQGFYFAKPQFPTKVFIEKELKDLQEKIADIDKLFHSLVKENFQKRETIHQRYKEIVMTYIKKLKNSKEEEFEKVLEKLVLKEKEIECLYILDSKGTLITRTVFNPKISLRNSPLFRPASFGENLCHREYVHSIVNGNSSFFITTEPYVSLATGNKIITASCKLKASNGKIFILCIDFKAKDLENIW</sequence>
<evidence type="ECO:0000259" key="2">
    <source>
        <dbReference type="PROSITE" id="PS50883"/>
    </source>
</evidence>
<dbReference type="Gene3D" id="3.30.450.20">
    <property type="entry name" value="PAS domain"/>
    <property type="match status" value="1"/>
</dbReference>
<reference evidence="4" key="2">
    <citation type="submission" date="2011-02" db="EMBL/GenBank/DDBJ databases">
        <title>The complete genome of Desulfurobacterium thermolithotrophum DSM 11699.</title>
        <authorList>
            <consortium name="US DOE Joint Genome Institute (JGI-PGF)"/>
            <person name="Lucas S."/>
            <person name="Copeland A."/>
            <person name="Lapidus A."/>
            <person name="Bruce D."/>
            <person name="Goodwin L."/>
            <person name="Pitluck S."/>
            <person name="Kyrpides N."/>
            <person name="Mavromatis K."/>
            <person name="Pagani I."/>
            <person name="Ivanova N."/>
            <person name="Mikhailova N."/>
            <person name="Daligault H."/>
            <person name="Detter J.C."/>
            <person name="Tapia R."/>
            <person name="Han C."/>
            <person name="Land M."/>
            <person name="Hauser L."/>
            <person name="Markowitz V."/>
            <person name="Cheng J.-F."/>
            <person name="Hugenholtz P."/>
            <person name="Woyke T."/>
            <person name="Wu D."/>
            <person name="Spring S."/>
            <person name="Brambilla E."/>
            <person name="Klenk H.-P."/>
            <person name="Eisen J.A."/>
        </authorList>
    </citation>
    <scope>NUCLEOTIDE SEQUENCE [LARGE SCALE GENOMIC DNA]</scope>
    <source>
        <strain evidence="4">DSM 11699 / BSA</strain>
    </source>
</reference>
<dbReference type="RefSeq" id="WP_013637651.1">
    <property type="nucleotide sequence ID" value="NC_015185.1"/>
</dbReference>
<proteinExistence type="predicted"/>
<dbReference type="FunCoup" id="F0S0G3">
    <property type="interactions" value="20"/>
</dbReference>
<dbReference type="InParanoid" id="F0S0G3"/>
<dbReference type="Pfam" id="PF00563">
    <property type="entry name" value="EAL"/>
    <property type="match status" value="1"/>
</dbReference>
<dbReference type="GO" id="GO:0071111">
    <property type="term" value="F:cyclic-guanylate-specific phosphodiesterase activity"/>
    <property type="evidence" value="ECO:0007669"/>
    <property type="project" value="InterPro"/>
</dbReference>
<reference evidence="3 4" key="1">
    <citation type="journal article" date="2011" name="Stand. Genomic Sci.">
        <title>Complete genome sequence of the thermophilic sulfur-reducer Desulfurobacterium thermolithotrophum type strain (BSA(T)) from a deep-sea hydrothermal vent.</title>
        <authorList>
            <person name="Goker M."/>
            <person name="Daligault H."/>
            <person name="Mwirichia R."/>
            <person name="Lapidus A."/>
            <person name="Lucas S."/>
            <person name="Deshpande S."/>
            <person name="Pagani I."/>
            <person name="Tapia R."/>
            <person name="Cheng J.F."/>
            <person name="Goodwin L."/>
            <person name="Pitluck S."/>
            <person name="Liolios K."/>
            <person name="Ivanova N."/>
            <person name="Mavromatis K."/>
            <person name="Mikhailova N."/>
            <person name="Pati A."/>
            <person name="Chen A."/>
            <person name="Palaniappan K."/>
            <person name="Han C."/>
            <person name="Land M."/>
            <person name="Hauser L."/>
            <person name="Pan C."/>
            <person name="Brambilla E.M."/>
            <person name="Rohde M."/>
            <person name="Spring S."/>
            <person name="Sikorski J."/>
            <person name="Wirth R."/>
            <person name="Detter J.C."/>
            <person name="Woyke T."/>
            <person name="Bristow J."/>
            <person name="Eisen J.A."/>
            <person name="Markowitz V."/>
            <person name="Hugenholtz P."/>
            <person name="Kyrpides N.C."/>
            <person name="Klenk H.P."/>
        </authorList>
    </citation>
    <scope>NUCLEOTIDE SEQUENCE [LARGE SCALE GENOMIC DNA]</scope>
    <source>
        <strain evidence="4">DSM 11699 / BSA</strain>
    </source>
</reference>
<dbReference type="PANTHER" id="PTHR33121">
    <property type="entry name" value="CYCLIC DI-GMP PHOSPHODIESTERASE PDEF"/>
    <property type="match status" value="1"/>
</dbReference>
<protein>
    <submittedName>
        <fullName evidence="3">Diguanylate phosphodiesterase</fullName>
    </submittedName>
</protein>
<dbReference type="SUPFAM" id="SSF141868">
    <property type="entry name" value="EAL domain-like"/>
    <property type="match status" value="1"/>
</dbReference>
<dbReference type="Proteomes" id="UP000007102">
    <property type="component" value="Chromosome"/>
</dbReference>
<dbReference type="eggNOG" id="COG2200">
    <property type="taxonomic scope" value="Bacteria"/>
</dbReference>
<dbReference type="InterPro" id="IPR029151">
    <property type="entry name" value="Sensor-like_sf"/>
</dbReference>
<dbReference type="CDD" id="cd18773">
    <property type="entry name" value="PDC1_HK_sensor"/>
    <property type="match status" value="1"/>
</dbReference>
<feature type="coiled-coil region" evidence="1">
    <location>
        <begin position="239"/>
        <end position="266"/>
    </location>
</feature>
<evidence type="ECO:0000256" key="1">
    <source>
        <dbReference type="SAM" id="Coils"/>
    </source>
</evidence>
<dbReference type="PANTHER" id="PTHR33121:SF76">
    <property type="entry name" value="SIGNALING PROTEIN"/>
    <property type="match status" value="1"/>
</dbReference>
<dbReference type="Gene3D" id="3.20.20.450">
    <property type="entry name" value="EAL domain"/>
    <property type="match status" value="1"/>
</dbReference>
<dbReference type="AlphaFoldDB" id="F0S0G3"/>
<dbReference type="PROSITE" id="PS50883">
    <property type="entry name" value="EAL"/>
    <property type="match status" value="1"/>
</dbReference>
<dbReference type="SUPFAM" id="SSF103190">
    <property type="entry name" value="Sensory domain-like"/>
    <property type="match status" value="1"/>
</dbReference>
<feature type="domain" description="EAL" evidence="2">
    <location>
        <begin position="1"/>
        <end position="248"/>
    </location>
</feature>
<dbReference type="InterPro" id="IPR050706">
    <property type="entry name" value="Cyclic-di-GMP_PDE-like"/>
</dbReference>
<dbReference type="InterPro" id="IPR001633">
    <property type="entry name" value="EAL_dom"/>
</dbReference>
<name>F0S0G3_DESTD</name>
<evidence type="ECO:0000313" key="4">
    <source>
        <dbReference type="Proteomes" id="UP000007102"/>
    </source>
</evidence>
<evidence type="ECO:0000313" key="3">
    <source>
        <dbReference type="EMBL" id="ADY72691.1"/>
    </source>
</evidence>
<dbReference type="InterPro" id="IPR035919">
    <property type="entry name" value="EAL_sf"/>
</dbReference>
<dbReference type="CDD" id="cd01948">
    <property type="entry name" value="EAL"/>
    <property type="match status" value="1"/>
</dbReference>
<keyword evidence="1" id="KW-0175">Coiled coil</keyword>
<accession>F0S0G3</accession>
<dbReference type="EMBL" id="CP002543">
    <property type="protein sequence ID" value="ADY72691.1"/>
    <property type="molecule type" value="Genomic_DNA"/>
</dbReference>
<dbReference type="SMART" id="SM00052">
    <property type="entry name" value="EAL"/>
    <property type="match status" value="1"/>
</dbReference>
<dbReference type="HOGENOM" id="CLU_015702_0_1_0"/>
<keyword evidence="4" id="KW-1185">Reference proteome</keyword>
<dbReference type="STRING" id="868864.Dester_0031"/>
<gene>
    <name evidence="3" type="ordered locus">Dester_0031</name>
</gene>
<dbReference type="KEGG" id="dte:Dester_0031"/>
<dbReference type="OrthoDB" id="8951at2"/>
<organism evidence="3 4">
    <name type="scientific">Desulfurobacterium thermolithotrophum (strain DSM 11699 / BSA)</name>
    <dbReference type="NCBI Taxonomy" id="868864"/>
    <lineage>
        <taxon>Bacteria</taxon>
        <taxon>Pseudomonadati</taxon>
        <taxon>Aquificota</taxon>
        <taxon>Aquificia</taxon>
        <taxon>Desulfurobacteriales</taxon>
        <taxon>Desulfurobacteriaceae</taxon>
        <taxon>Desulfurobacterium</taxon>
    </lineage>
</organism>